<evidence type="ECO:0000313" key="7">
    <source>
        <dbReference type="Proteomes" id="UP000756346"/>
    </source>
</evidence>
<evidence type="ECO:0000256" key="4">
    <source>
        <dbReference type="SAM" id="MobiDB-lite"/>
    </source>
</evidence>
<feature type="region of interest" description="Disordered" evidence="4">
    <location>
        <begin position="70"/>
        <end position="98"/>
    </location>
</feature>
<reference evidence="6" key="1">
    <citation type="journal article" date="2021" name="Nat. Commun.">
        <title>Genetic determinants of endophytism in the Arabidopsis root mycobiome.</title>
        <authorList>
            <person name="Mesny F."/>
            <person name="Miyauchi S."/>
            <person name="Thiergart T."/>
            <person name="Pickel B."/>
            <person name="Atanasova L."/>
            <person name="Karlsson M."/>
            <person name="Huettel B."/>
            <person name="Barry K.W."/>
            <person name="Haridas S."/>
            <person name="Chen C."/>
            <person name="Bauer D."/>
            <person name="Andreopoulos W."/>
            <person name="Pangilinan J."/>
            <person name="LaButti K."/>
            <person name="Riley R."/>
            <person name="Lipzen A."/>
            <person name="Clum A."/>
            <person name="Drula E."/>
            <person name="Henrissat B."/>
            <person name="Kohler A."/>
            <person name="Grigoriev I.V."/>
            <person name="Martin F.M."/>
            <person name="Hacquard S."/>
        </authorList>
    </citation>
    <scope>NUCLEOTIDE SEQUENCE</scope>
    <source>
        <strain evidence="6">MPI-CAGE-CH-0230</strain>
    </source>
</reference>
<keyword evidence="2 3" id="KW-0378">Hydrolase</keyword>
<name>A0A9P8Y4J6_9PEZI</name>
<feature type="domain" description="Carboxylesterase type B" evidence="5">
    <location>
        <begin position="26"/>
        <end position="521"/>
    </location>
</feature>
<comment type="caution">
    <text evidence="6">The sequence shown here is derived from an EMBL/GenBank/DDBJ whole genome shotgun (WGS) entry which is preliminary data.</text>
</comment>
<evidence type="ECO:0000259" key="5">
    <source>
        <dbReference type="Pfam" id="PF00135"/>
    </source>
</evidence>
<dbReference type="Proteomes" id="UP000756346">
    <property type="component" value="Unassembled WGS sequence"/>
</dbReference>
<evidence type="ECO:0000256" key="1">
    <source>
        <dbReference type="ARBA" id="ARBA00005964"/>
    </source>
</evidence>
<comment type="similarity">
    <text evidence="1 3">Belongs to the type-B carboxylesterase/lipase family.</text>
</comment>
<dbReference type="OrthoDB" id="6846267at2759"/>
<dbReference type="Gene3D" id="3.40.50.1820">
    <property type="entry name" value="alpha/beta hydrolase"/>
    <property type="match status" value="1"/>
</dbReference>
<evidence type="ECO:0000256" key="3">
    <source>
        <dbReference type="RuleBase" id="RU361235"/>
    </source>
</evidence>
<sequence length="568" mass="61922">MSNLKLDSTGGGSHEWAEHHHDAGELGHLTGLEALDTAGQPLVYYFGGIPYAQAPTGERRFRVPQRLPKDHKYGTREAPGRFVTGTRPCPQPASSNTPAASAMSEDCLQLNMWVPAGPAPAGGWPVCVWIHGGFLQVGSPNLGRDALVPLLADPRSAVRAIFVMPAYRLNALGFLGGSALAAEAAAAGEPCGNAGLWDQRAALEWTRDCIAAFGGDPANISVLGYSAGAYSVFQQLAHELYRHDDDVRPGGETAIIRRVAMLSNGPGVRPKSLDDQQRQFDELANLLGIPADLPAAAKLAELRRRPWEDLVAVQNGGDGAEKTMRESEFRAWADGDFYPLETLGAIASGDFAARMRARGITLLTGECEQEHTVYVRWRTPADSYAAVNQRLCADYGDEAGRRILEHYCCGDGDGGALPAGYKDWQDLFGRLYANVQVHHLSRGFLDGLFRGGLVAGRDVLRYRMERRVACVDERLLPEWGVTHLSDIPVWLWGADYAGGLTGEEKEMLAIWNQSLAEFVRGDAVVSGWEGTSGPLDVRRWRRDGGTDVWEDGELWDQGVAFWKSVNQQ</sequence>
<organism evidence="6 7">
    <name type="scientific">Microdochium trichocladiopsis</name>
    <dbReference type="NCBI Taxonomy" id="1682393"/>
    <lineage>
        <taxon>Eukaryota</taxon>
        <taxon>Fungi</taxon>
        <taxon>Dikarya</taxon>
        <taxon>Ascomycota</taxon>
        <taxon>Pezizomycotina</taxon>
        <taxon>Sordariomycetes</taxon>
        <taxon>Xylariomycetidae</taxon>
        <taxon>Xylariales</taxon>
        <taxon>Microdochiaceae</taxon>
        <taxon>Microdochium</taxon>
    </lineage>
</organism>
<proteinExistence type="inferred from homology"/>
<feature type="compositionally biased region" description="Basic and acidic residues" evidence="4">
    <location>
        <begin position="70"/>
        <end position="79"/>
    </location>
</feature>
<dbReference type="GO" id="GO:0016787">
    <property type="term" value="F:hydrolase activity"/>
    <property type="evidence" value="ECO:0007669"/>
    <property type="project" value="UniProtKB-KW"/>
</dbReference>
<dbReference type="AlphaFoldDB" id="A0A9P8Y4J6"/>
<dbReference type="PANTHER" id="PTHR43142">
    <property type="entry name" value="CARBOXYLIC ESTER HYDROLASE"/>
    <property type="match status" value="1"/>
</dbReference>
<evidence type="ECO:0000256" key="2">
    <source>
        <dbReference type="ARBA" id="ARBA00022801"/>
    </source>
</evidence>
<dbReference type="Pfam" id="PF00135">
    <property type="entry name" value="COesterase"/>
    <property type="match status" value="1"/>
</dbReference>
<evidence type="ECO:0000313" key="6">
    <source>
        <dbReference type="EMBL" id="KAH7028920.1"/>
    </source>
</evidence>
<dbReference type="PANTHER" id="PTHR43142:SF4">
    <property type="entry name" value="CARBOXYLIC ESTER HYDROLASE"/>
    <property type="match status" value="1"/>
</dbReference>
<dbReference type="GeneID" id="70190556"/>
<dbReference type="EC" id="3.1.1.-" evidence="3"/>
<gene>
    <name evidence="6" type="ORF">B0I36DRAFT_384548</name>
</gene>
<dbReference type="InterPro" id="IPR019826">
    <property type="entry name" value="Carboxylesterase_B_AS"/>
</dbReference>
<accession>A0A9P8Y4J6</accession>
<dbReference type="InterPro" id="IPR002018">
    <property type="entry name" value="CarbesteraseB"/>
</dbReference>
<dbReference type="PROSITE" id="PS00122">
    <property type="entry name" value="CARBOXYLESTERASE_B_1"/>
    <property type="match status" value="1"/>
</dbReference>
<dbReference type="RefSeq" id="XP_046011208.1">
    <property type="nucleotide sequence ID" value="XM_046161010.1"/>
</dbReference>
<dbReference type="InterPro" id="IPR029058">
    <property type="entry name" value="AB_hydrolase_fold"/>
</dbReference>
<dbReference type="EMBL" id="JAGTJQ010000006">
    <property type="protein sequence ID" value="KAH7028920.1"/>
    <property type="molecule type" value="Genomic_DNA"/>
</dbReference>
<dbReference type="SUPFAM" id="SSF53474">
    <property type="entry name" value="alpha/beta-Hydrolases"/>
    <property type="match status" value="1"/>
</dbReference>
<protein>
    <recommendedName>
        <fullName evidence="3">Carboxylic ester hydrolase</fullName>
        <ecNumber evidence="3">3.1.1.-</ecNumber>
    </recommendedName>
</protein>
<keyword evidence="7" id="KW-1185">Reference proteome</keyword>